<reference evidence="1 2" key="1">
    <citation type="submission" date="2019-10" db="EMBL/GenBank/DDBJ databases">
        <authorList>
            <person name="Karimi E."/>
        </authorList>
    </citation>
    <scope>NUCLEOTIDE SEQUENCE [LARGE SCALE GENOMIC DNA]</scope>
    <source>
        <strain evidence="1">Bacillus sp. 348</strain>
    </source>
</reference>
<dbReference type="AlphaFoldDB" id="A0A653TY47"/>
<evidence type="ECO:0000313" key="1">
    <source>
        <dbReference type="EMBL" id="VXB86317.1"/>
    </source>
</evidence>
<proteinExistence type="predicted"/>
<name>A0A653TY47_BACAB</name>
<sequence>MKTASSFSWVDYEKRLSERMLTFITVFSSIYVTMENSQRGENGDRVCKRDH</sequence>
<gene>
    <name evidence="1" type="ORF">BACI348_41748</name>
</gene>
<dbReference type="EMBL" id="CABWLH010000009">
    <property type="protein sequence ID" value="VXB86317.1"/>
    <property type="molecule type" value="Genomic_DNA"/>
</dbReference>
<evidence type="ECO:0000313" key="2">
    <source>
        <dbReference type="Proteomes" id="UP000433089"/>
    </source>
</evidence>
<protein>
    <submittedName>
        <fullName evidence="1">Uncharacterized protein</fullName>
    </submittedName>
</protein>
<dbReference type="Proteomes" id="UP000433089">
    <property type="component" value="Unassembled WGS sequence"/>
</dbReference>
<accession>A0A653TY47</accession>
<organism evidence="1 2">
    <name type="scientific">Bacillus altitudinis</name>
    <dbReference type="NCBI Taxonomy" id="293387"/>
    <lineage>
        <taxon>Bacteria</taxon>
        <taxon>Bacillati</taxon>
        <taxon>Bacillota</taxon>
        <taxon>Bacilli</taxon>
        <taxon>Bacillales</taxon>
        <taxon>Bacillaceae</taxon>
        <taxon>Bacillus</taxon>
    </lineage>
</organism>